<evidence type="ECO:0000256" key="2">
    <source>
        <dbReference type="ARBA" id="ARBA00008072"/>
    </source>
</evidence>
<dbReference type="Gene3D" id="3.90.180.10">
    <property type="entry name" value="Medium-chain alcohol dehydrogenases, catalytic domain"/>
    <property type="match status" value="1"/>
</dbReference>
<dbReference type="InterPro" id="IPR013154">
    <property type="entry name" value="ADH-like_N"/>
</dbReference>
<proteinExistence type="inferred from homology"/>
<dbReference type="GeneID" id="25367440"/>
<keyword evidence="7" id="KW-0521">NADP</keyword>
<evidence type="ECO:0000313" key="14">
    <source>
        <dbReference type="Proteomes" id="UP000030641"/>
    </source>
</evidence>
<dbReference type="Pfam" id="PF00107">
    <property type="entry name" value="ADH_zinc_N"/>
    <property type="match status" value="1"/>
</dbReference>
<dbReference type="RefSeq" id="XP_013340381.1">
    <property type="nucleotide sequence ID" value="XM_013484927.1"/>
</dbReference>
<sequence>MSTDYKFEGWLGHDSKSVEGNMKWGEFEPKKWSENDVDIKVSHCGVCGSDLHTLKSGWGETPYPCCVGHEIVGKAVKVGSNIKHVKVGDRVGVGAQSDSCGECIDCKNGDQNHCSKTTNTYGDKYKDGSGKSYGGYATYARHPGAFVFQIPEGLDSAEAAPMLCGGVTVYSPLKNNGCGPGKKVGIVGVGGLGHFGVLFAKALGADEVVGISRKATKKDEVLKLGADRYIATDDDKDWSKTNARSLDLIVSTVSSGKMPLDGYLALLKVKGTLIQVGAPDGGELPNINAFTLIGGGIKVGGSAIGSPAEINEMLKLAADKKIHPWIQKRPMKDANATVVDMEAGKARYRYVLCNDE</sequence>
<evidence type="ECO:0000256" key="6">
    <source>
        <dbReference type="ARBA" id="ARBA00022833"/>
    </source>
</evidence>
<dbReference type="InterPro" id="IPR013149">
    <property type="entry name" value="ADH-like_C"/>
</dbReference>
<keyword evidence="5 11" id="KW-0479">Metal-binding</keyword>
<dbReference type="InterPro" id="IPR036291">
    <property type="entry name" value="NAD(P)-bd_dom_sf"/>
</dbReference>
<feature type="domain" description="Enoyl reductase (ER)" evidence="12">
    <location>
        <begin position="20"/>
        <end position="352"/>
    </location>
</feature>
<keyword evidence="4" id="KW-0597">Phosphoprotein</keyword>
<accession>A0A074YCK0</accession>
<keyword evidence="6 11" id="KW-0862">Zinc</keyword>
<dbReference type="AlphaFoldDB" id="A0A074YCK0"/>
<evidence type="ECO:0000256" key="4">
    <source>
        <dbReference type="ARBA" id="ARBA00022553"/>
    </source>
</evidence>
<evidence type="ECO:0000256" key="3">
    <source>
        <dbReference type="ARBA" id="ARBA00011738"/>
    </source>
</evidence>
<dbReference type="FunFam" id="3.40.50.720:FF:000158">
    <property type="entry name" value="Zinc-binding alcohol dehydrogenase"/>
    <property type="match status" value="1"/>
</dbReference>
<comment type="cofactor">
    <cofactor evidence="1 11">
        <name>Zn(2+)</name>
        <dbReference type="ChEBI" id="CHEBI:29105"/>
    </cofactor>
</comment>
<dbReference type="EMBL" id="KL584774">
    <property type="protein sequence ID" value="KEQ91862.1"/>
    <property type="molecule type" value="Genomic_DNA"/>
</dbReference>
<organism evidence="13 14">
    <name type="scientific">Aureobasidium subglaciale (strain EXF-2481)</name>
    <name type="common">Aureobasidium pullulans var. subglaciale</name>
    <dbReference type="NCBI Taxonomy" id="1043005"/>
    <lineage>
        <taxon>Eukaryota</taxon>
        <taxon>Fungi</taxon>
        <taxon>Dikarya</taxon>
        <taxon>Ascomycota</taxon>
        <taxon>Pezizomycotina</taxon>
        <taxon>Dothideomycetes</taxon>
        <taxon>Dothideomycetidae</taxon>
        <taxon>Dothideales</taxon>
        <taxon>Saccotheciaceae</taxon>
        <taxon>Aureobasidium</taxon>
    </lineage>
</organism>
<dbReference type="OMA" id="GPAWFVF"/>
<evidence type="ECO:0000256" key="7">
    <source>
        <dbReference type="ARBA" id="ARBA00022857"/>
    </source>
</evidence>
<dbReference type="Proteomes" id="UP000030641">
    <property type="component" value="Unassembled WGS sequence"/>
</dbReference>
<dbReference type="SMART" id="SM00829">
    <property type="entry name" value="PKS_ER"/>
    <property type="match status" value="1"/>
</dbReference>
<dbReference type="GO" id="GO:0008106">
    <property type="term" value="F:alcohol dehydrogenase (NADP+) activity"/>
    <property type="evidence" value="ECO:0007669"/>
    <property type="project" value="UniProtKB-EC"/>
</dbReference>
<evidence type="ECO:0000256" key="9">
    <source>
        <dbReference type="ARBA" id="ARBA00024074"/>
    </source>
</evidence>
<dbReference type="InParanoid" id="A0A074YCK0"/>
<dbReference type="HOGENOM" id="CLU_026673_20_2_1"/>
<keyword evidence="14" id="KW-1185">Reference proteome</keyword>
<keyword evidence="8" id="KW-0560">Oxidoreductase</keyword>
<evidence type="ECO:0000313" key="13">
    <source>
        <dbReference type="EMBL" id="KEQ91862.1"/>
    </source>
</evidence>
<dbReference type="EC" id="1.1.1.2" evidence="9"/>
<dbReference type="InterPro" id="IPR002328">
    <property type="entry name" value="ADH_Zn_CS"/>
</dbReference>
<dbReference type="InterPro" id="IPR020843">
    <property type="entry name" value="ER"/>
</dbReference>
<gene>
    <name evidence="13" type="ORF">AUEXF2481DRAFT_43540</name>
</gene>
<dbReference type="PANTHER" id="PTHR42683">
    <property type="entry name" value="ALDEHYDE REDUCTASE"/>
    <property type="match status" value="1"/>
</dbReference>
<dbReference type="GO" id="GO:0006066">
    <property type="term" value="P:alcohol metabolic process"/>
    <property type="evidence" value="ECO:0007669"/>
    <property type="project" value="UniProtKB-ARBA"/>
</dbReference>
<dbReference type="GO" id="GO:0008270">
    <property type="term" value="F:zinc ion binding"/>
    <property type="evidence" value="ECO:0007669"/>
    <property type="project" value="InterPro"/>
</dbReference>
<dbReference type="CDD" id="cd05283">
    <property type="entry name" value="CAD1"/>
    <property type="match status" value="1"/>
</dbReference>
<dbReference type="SUPFAM" id="SSF50129">
    <property type="entry name" value="GroES-like"/>
    <property type="match status" value="1"/>
</dbReference>
<comment type="subunit">
    <text evidence="3">Homodimer.</text>
</comment>
<evidence type="ECO:0000256" key="5">
    <source>
        <dbReference type="ARBA" id="ARBA00022723"/>
    </source>
</evidence>
<name>A0A074YCK0_AURSE</name>
<dbReference type="STRING" id="1043005.A0A074YCK0"/>
<dbReference type="PROSITE" id="PS00059">
    <property type="entry name" value="ADH_ZINC"/>
    <property type="match status" value="1"/>
</dbReference>
<dbReference type="SUPFAM" id="SSF51735">
    <property type="entry name" value="NAD(P)-binding Rossmann-fold domains"/>
    <property type="match status" value="1"/>
</dbReference>
<comment type="catalytic activity">
    <reaction evidence="10">
        <text>a primary alcohol + NADP(+) = an aldehyde + NADPH + H(+)</text>
        <dbReference type="Rhea" id="RHEA:15937"/>
        <dbReference type="ChEBI" id="CHEBI:15378"/>
        <dbReference type="ChEBI" id="CHEBI:15734"/>
        <dbReference type="ChEBI" id="CHEBI:17478"/>
        <dbReference type="ChEBI" id="CHEBI:57783"/>
        <dbReference type="ChEBI" id="CHEBI:58349"/>
        <dbReference type="EC" id="1.1.1.2"/>
    </reaction>
    <physiologicalReaction direction="left-to-right" evidence="10">
        <dbReference type="Rhea" id="RHEA:15938"/>
    </physiologicalReaction>
    <physiologicalReaction direction="right-to-left" evidence="10">
        <dbReference type="Rhea" id="RHEA:15939"/>
    </physiologicalReaction>
</comment>
<comment type="similarity">
    <text evidence="2 11">Belongs to the zinc-containing alcohol dehydrogenase family.</text>
</comment>
<evidence type="ECO:0000259" key="12">
    <source>
        <dbReference type="SMART" id="SM00829"/>
    </source>
</evidence>
<evidence type="ECO:0000256" key="11">
    <source>
        <dbReference type="RuleBase" id="RU361277"/>
    </source>
</evidence>
<dbReference type="OrthoDB" id="1879366at2759"/>
<evidence type="ECO:0000256" key="8">
    <source>
        <dbReference type="ARBA" id="ARBA00023002"/>
    </source>
</evidence>
<protein>
    <recommendedName>
        <fullName evidence="9">alcohol dehydrogenase (NADP(+))</fullName>
        <ecNumber evidence="9">1.1.1.2</ecNumber>
    </recommendedName>
</protein>
<dbReference type="Pfam" id="PF08240">
    <property type="entry name" value="ADH_N"/>
    <property type="match status" value="1"/>
</dbReference>
<dbReference type="InterPro" id="IPR047109">
    <property type="entry name" value="CAD-like"/>
</dbReference>
<dbReference type="Gene3D" id="3.40.50.720">
    <property type="entry name" value="NAD(P)-binding Rossmann-like Domain"/>
    <property type="match status" value="1"/>
</dbReference>
<reference evidence="13 14" key="1">
    <citation type="journal article" date="2014" name="BMC Genomics">
        <title>Genome sequencing of four Aureobasidium pullulans varieties: biotechnological potential, stress tolerance, and description of new species.</title>
        <authorList>
            <person name="Gostin Ar C."/>
            <person name="Ohm R.A."/>
            <person name="Kogej T."/>
            <person name="Sonjak S."/>
            <person name="Turk M."/>
            <person name="Zajc J."/>
            <person name="Zalar P."/>
            <person name="Grube M."/>
            <person name="Sun H."/>
            <person name="Han J."/>
            <person name="Sharma A."/>
            <person name="Chiniquy J."/>
            <person name="Ngan C.Y."/>
            <person name="Lipzen A."/>
            <person name="Barry K."/>
            <person name="Grigoriev I.V."/>
            <person name="Gunde-Cimerman N."/>
        </authorList>
    </citation>
    <scope>NUCLEOTIDE SEQUENCE [LARGE SCALE GENOMIC DNA]</scope>
    <source>
        <strain evidence="13 14">EXF-2481</strain>
    </source>
</reference>
<dbReference type="InterPro" id="IPR011032">
    <property type="entry name" value="GroES-like_sf"/>
</dbReference>
<evidence type="ECO:0000256" key="1">
    <source>
        <dbReference type="ARBA" id="ARBA00001947"/>
    </source>
</evidence>
<evidence type="ECO:0000256" key="10">
    <source>
        <dbReference type="ARBA" id="ARBA00050997"/>
    </source>
</evidence>